<dbReference type="InterPro" id="IPR006096">
    <property type="entry name" value="Glu/Leu/Phe/Val/Trp_DH_C"/>
</dbReference>
<evidence type="ECO:0000256" key="1">
    <source>
        <dbReference type="ARBA" id="ARBA00006382"/>
    </source>
</evidence>
<protein>
    <submittedName>
        <fullName evidence="7">Glutamate dehydrogenase A-like</fullName>
    </submittedName>
</protein>
<evidence type="ECO:0000313" key="7">
    <source>
        <dbReference type="RefSeq" id="XP_006823491.1"/>
    </source>
</evidence>
<dbReference type="SUPFAM" id="SSF51735">
    <property type="entry name" value="NAD(P)-binding Rossmann-fold domains"/>
    <property type="match status" value="1"/>
</dbReference>
<sequence>MATICLRYYTRVIRNASFGYGVNVQTIKARIPFSVRRFSAVATLGHRYHGVTVRSRRPEERALWHDRLSRDRNLLRLQHTARYSSQSDMLEWSPHNFADFLRENDIQRCYMVWDRTDCKVKVSHPELEPIEKYFAKDKIDYDQHEGVFLQLGQRTGCLLGAFIWRTNRGQACGGVRLWNYTTIEQYLRDGLRLGQGMGVKSALAGLWAGGGKGVVQVPMANKHFIQDYRTQIFYDYGDFLSSLNGCYVTAEDVGVNVHDLDHVHQHTRYTTCIPEEKGGSGNPSIATGKGVVCAMEGALGFLHMGSLEGKSVAIQGAGNVATVIVDELIKKRVAQIYVTDCHQFRVDDMRDLFRHKHGSTELEIKKVPIDDTSIMSRQCHILSPCALGNILNKDTIPLINADIVCGAANNQLGSPEDNELLKERGITYVVDYLANRMGIVNCANETYGRLPNDPAITRHFDTHWENSIINMTTKILEKARDDDITPVEAANAIADKMSRVLHPIWPNRSQQIIDALVETEWHKQPTH</sequence>
<evidence type="ECO:0000313" key="6">
    <source>
        <dbReference type="Proteomes" id="UP000694865"/>
    </source>
</evidence>
<dbReference type="InterPro" id="IPR016211">
    <property type="entry name" value="Glu/Phe/Leu/Val/Trp_DH_bac/arc"/>
</dbReference>
<dbReference type="Pfam" id="PF02812">
    <property type="entry name" value="ELFV_dehydrog_N"/>
    <property type="match status" value="1"/>
</dbReference>
<dbReference type="InterPro" id="IPR046346">
    <property type="entry name" value="Aminoacid_DH-like_N_sf"/>
</dbReference>
<evidence type="ECO:0000259" key="5">
    <source>
        <dbReference type="SMART" id="SM00839"/>
    </source>
</evidence>
<proteinExistence type="inferred from homology"/>
<dbReference type="Proteomes" id="UP000694865">
    <property type="component" value="Unplaced"/>
</dbReference>
<dbReference type="InterPro" id="IPR036291">
    <property type="entry name" value="NAD(P)-bd_dom_sf"/>
</dbReference>
<keyword evidence="3" id="KW-0520">NAD</keyword>
<gene>
    <name evidence="7" type="primary">LOC100375341</name>
</gene>
<comment type="similarity">
    <text evidence="1 4">Belongs to the Glu/Leu/Phe/Val dehydrogenases family.</text>
</comment>
<name>A0ABM0MU00_SACKO</name>
<evidence type="ECO:0000256" key="3">
    <source>
        <dbReference type="ARBA" id="ARBA00023027"/>
    </source>
</evidence>
<keyword evidence="2 4" id="KW-0560">Oxidoreductase</keyword>
<dbReference type="Gene3D" id="3.40.50.720">
    <property type="entry name" value="NAD(P)-binding Rossmann-like Domain"/>
    <property type="match status" value="1"/>
</dbReference>
<organism evidence="6 7">
    <name type="scientific">Saccoglossus kowalevskii</name>
    <name type="common">Acorn worm</name>
    <dbReference type="NCBI Taxonomy" id="10224"/>
    <lineage>
        <taxon>Eukaryota</taxon>
        <taxon>Metazoa</taxon>
        <taxon>Hemichordata</taxon>
        <taxon>Enteropneusta</taxon>
        <taxon>Harrimaniidae</taxon>
        <taxon>Saccoglossus</taxon>
    </lineage>
</organism>
<dbReference type="GeneID" id="100375341"/>
<feature type="domain" description="Glutamate/phenylalanine/leucine/valine/L-tryptophan dehydrogenase C-terminal" evidence="5">
    <location>
        <begin position="281"/>
        <end position="501"/>
    </location>
</feature>
<reference evidence="7" key="1">
    <citation type="submission" date="2025-08" db="UniProtKB">
        <authorList>
            <consortium name="RefSeq"/>
        </authorList>
    </citation>
    <scope>IDENTIFICATION</scope>
    <source>
        <tissue evidence="7">Testes</tissue>
    </source>
</reference>
<dbReference type="PANTHER" id="PTHR42722">
    <property type="entry name" value="LEUCINE DEHYDROGENASE"/>
    <property type="match status" value="1"/>
</dbReference>
<dbReference type="InterPro" id="IPR006095">
    <property type="entry name" value="Glu/Leu/Phe/Val/Trp_DH"/>
</dbReference>
<dbReference type="SMART" id="SM00839">
    <property type="entry name" value="ELFV_dehydrog"/>
    <property type="match status" value="1"/>
</dbReference>
<keyword evidence="6" id="KW-1185">Reference proteome</keyword>
<dbReference type="InterPro" id="IPR006097">
    <property type="entry name" value="Glu/Leu/Phe/Val/Trp_DH_dimer"/>
</dbReference>
<dbReference type="Pfam" id="PF00208">
    <property type="entry name" value="ELFV_dehydrog"/>
    <property type="match status" value="1"/>
</dbReference>
<dbReference type="Gene3D" id="3.40.50.10860">
    <property type="entry name" value="Leucine Dehydrogenase, chain A, domain 1"/>
    <property type="match status" value="1"/>
</dbReference>
<evidence type="ECO:0000256" key="4">
    <source>
        <dbReference type="RuleBase" id="RU004417"/>
    </source>
</evidence>
<evidence type="ECO:0000256" key="2">
    <source>
        <dbReference type="ARBA" id="ARBA00023002"/>
    </source>
</evidence>
<dbReference type="PANTHER" id="PTHR42722:SF1">
    <property type="entry name" value="VALINE DEHYDROGENASE"/>
    <property type="match status" value="1"/>
</dbReference>
<dbReference type="PRINTS" id="PR00082">
    <property type="entry name" value="GLFDHDRGNASE"/>
</dbReference>
<accession>A0ABM0MU00</accession>
<dbReference type="SUPFAM" id="SSF53223">
    <property type="entry name" value="Aminoacid dehydrogenase-like, N-terminal domain"/>
    <property type="match status" value="1"/>
</dbReference>
<dbReference type="RefSeq" id="XP_006823491.1">
    <property type="nucleotide sequence ID" value="XM_006823428.1"/>
</dbReference>